<proteinExistence type="predicted"/>
<dbReference type="PROSITE" id="PS51257">
    <property type="entry name" value="PROKAR_LIPOPROTEIN"/>
    <property type="match status" value="1"/>
</dbReference>
<keyword evidence="9" id="KW-1185">Reference proteome</keyword>
<dbReference type="OrthoDB" id="7360581at2"/>
<feature type="domain" description="BON" evidence="7">
    <location>
        <begin position="71"/>
        <end position="139"/>
    </location>
</feature>
<keyword evidence="4" id="KW-0574">Periplasm</keyword>
<gene>
    <name evidence="8" type="ORF">EDC30_11224</name>
</gene>
<evidence type="ECO:0000313" key="8">
    <source>
        <dbReference type="EMBL" id="TCS34694.1"/>
    </source>
</evidence>
<dbReference type="RefSeq" id="WP_132259795.1">
    <property type="nucleotide sequence ID" value="NZ_SLZQ01000012.1"/>
</dbReference>
<evidence type="ECO:0000259" key="7">
    <source>
        <dbReference type="PROSITE" id="PS50914"/>
    </source>
</evidence>
<evidence type="ECO:0000256" key="3">
    <source>
        <dbReference type="ARBA" id="ARBA00022737"/>
    </source>
</evidence>
<dbReference type="FunFam" id="3.30.1340.30:FF:000001">
    <property type="entry name" value="Molecular chaperone OsmY"/>
    <property type="match status" value="1"/>
</dbReference>
<dbReference type="Pfam" id="PF04972">
    <property type="entry name" value="BON"/>
    <property type="match status" value="1"/>
</dbReference>
<evidence type="ECO:0000313" key="9">
    <source>
        <dbReference type="Proteomes" id="UP000295382"/>
    </source>
</evidence>
<dbReference type="InterPro" id="IPR014004">
    <property type="entry name" value="Transpt-assoc_nodulatn_dom_bac"/>
</dbReference>
<evidence type="ECO:0000256" key="5">
    <source>
        <dbReference type="ARBA" id="ARBA00070588"/>
    </source>
</evidence>
<dbReference type="PROSITE" id="PS50914">
    <property type="entry name" value="BON"/>
    <property type="match status" value="1"/>
</dbReference>
<dbReference type="EMBL" id="SLZQ01000012">
    <property type="protein sequence ID" value="TCS34694.1"/>
    <property type="molecule type" value="Genomic_DNA"/>
</dbReference>
<dbReference type="GO" id="GO:0042597">
    <property type="term" value="C:periplasmic space"/>
    <property type="evidence" value="ECO:0007669"/>
    <property type="project" value="UniProtKB-SubCell"/>
</dbReference>
<feature type="compositionally biased region" description="Polar residues" evidence="6">
    <location>
        <begin position="31"/>
        <end position="40"/>
    </location>
</feature>
<protein>
    <recommendedName>
        <fullName evidence="5">Osmotically-inducible protein Y</fullName>
    </recommendedName>
</protein>
<dbReference type="Proteomes" id="UP000295382">
    <property type="component" value="Unassembled WGS sequence"/>
</dbReference>
<dbReference type="Gene3D" id="3.30.1340.30">
    <property type="match status" value="1"/>
</dbReference>
<dbReference type="InterPro" id="IPR007055">
    <property type="entry name" value="BON_dom"/>
</dbReference>
<reference evidence="8 9" key="1">
    <citation type="submission" date="2019-03" db="EMBL/GenBank/DDBJ databases">
        <title>Genomic Encyclopedia of Type Strains, Phase IV (KMG-IV): sequencing the most valuable type-strain genomes for metagenomic binning, comparative biology and taxonomic classification.</title>
        <authorList>
            <person name="Goeker M."/>
        </authorList>
    </citation>
    <scope>NUCLEOTIDE SEQUENCE [LARGE SCALE GENOMIC DNA]</scope>
    <source>
        <strain evidence="8 9">DSM 7445</strain>
    </source>
</reference>
<sequence length="139" mass="14545">MTKAIDLLKTSVVLLFVGVALTACERRAADDTTSQSSGAQSARLESAGSSSRSDSGSEASSTLQRAERAVDDSVLTTKAKSALLADTTVKGSEVNVETNKGVVTLSGAVENERQRERVASIVRGIDGVKSVENKMTLKK</sequence>
<dbReference type="InterPro" id="IPR051686">
    <property type="entry name" value="Lipoprotein_DolP"/>
</dbReference>
<keyword evidence="3" id="KW-0677">Repeat</keyword>
<keyword evidence="2" id="KW-0732">Signal</keyword>
<feature type="region of interest" description="Disordered" evidence="6">
    <location>
        <begin position="28"/>
        <end position="71"/>
    </location>
</feature>
<dbReference type="SMART" id="SM00749">
    <property type="entry name" value="BON"/>
    <property type="match status" value="1"/>
</dbReference>
<organism evidence="8 9">
    <name type="scientific">Paucimonas lemoignei</name>
    <name type="common">Pseudomonas lemoignei</name>
    <dbReference type="NCBI Taxonomy" id="29443"/>
    <lineage>
        <taxon>Bacteria</taxon>
        <taxon>Pseudomonadati</taxon>
        <taxon>Pseudomonadota</taxon>
        <taxon>Betaproteobacteria</taxon>
        <taxon>Burkholderiales</taxon>
        <taxon>Burkholderiaceae</taxon>
        <taxon>Paucimonas</taxon>
    </lineage>
</organism>
<dbReference type="PANTHER" id="PTHR34606:SF16">
    <property type="entry name" value="BON DOMAIN-CONTAINING PROTEIN"/>
    <property type="match status" value="1"/>
</dbReference>
<evidence type="ECO:0000256" key="1">
    <source>
        <dbReference type="ARBA" id="ARBA00004418"/>
    </source>
</evidence>
<evidence type="ECO:0000256" key="2">
    <source>
        <dbReference type="ARBA" id="ARBA00022729"/>
    </source>
</evidence>
<evidence type="ECO:0000256" key="6">
    <source>
        <dbReference type="SAM" id="MobiDB-lite"/>
    </source>
</evidence>
<comment type="subcellular location">
    <subcellularLocation>
        <location evidence="1">Periplasm</location>
    </subcellularLocation>
</comment>
<comment type="caution">
    <text evidence="8">The sequence shown here is derived from an EMBL/GenBank/DDBJ whole genome shotgun (WGS) entry which is preliminary data.</text>
</comment>
<name>A0A4R3HS91_PAULE</name>
<feature type="compositionally biased region" description="Low complexity" evidence="6">
    <location>
        <begin position="41"/>
        <end position="61"/>
    </location>
</feature>
<dbReference type="AlphaFoldDB" id="A0A4R3HS91"/>
<dbReference type="PANTHER" id="PTHR34606">
    <property type="entry name" value="BON DOMAIN-CONTAINING PROTEIN"/>
    <property type="match status" value="1"/>
</dbReference>
<evidence type="ECO:0000256" key="4">
    <source>
        <dbReference type="ARBA" id="ARBA00022764"/>
    </source>
</evidence>
<accession>A0A4R3HS91</accession>